<feature type="non-terminal residue" evidence="1">
    <location>
        <position position="87"/>
    </location>
</feature>
<dbReference type="EMBL" id="SDVB01000124">
    <property type="protein sequence ID" value="RYC20279.1"/>
    <property type="molecule type" value="Genomic_DNA"/>
</dbReference>
<organism evidence="1 2">
    <name type="scientific">Ciceribacter ferrooxidans</name>
    <dbReference type="NCBI Taxonomy" id="2509717"/>
    <lineage>
        <taxon>Bacteria</taxon>
        <taxon>Pseudomonadati</taxon>
        <taxon>Pseudomonadota</taxon>
        <taxon>Alphaproteobacteria</taxon>
        <taxon>Hyphomicrobiales</taxon>
        <taxon>Rhizobiaceae</taxon>
        <taxon>Ciceribacter</taxon>
    </lineage>
</organism>
<keyword evidence="2" id="KW-1185">Reference proteome</keyword>
<name>A0A4Q2TJU9_9HYPH</name>
<feature type="non-terminal residue" evidence="1">
    <location>
        <position position="1"/>
    </location>
</feature>
<comment type="caution">
    <text evidence="1">The sequence shown here is derived from an EMBL/GenBank/DDBJ whole genome shotgun (WGS) entry which is preliminary data.</text>
</comment>
<protein>
    <submittedName>
        <fullName evidence="1">Transposase</fullName>
    </submittedName>
</protein>
<evidence type="ECO:0000313" key="1">
    <source>
        <dbReference type="EMBL" id="RYC20279.1"/>
    </source>
</evidence>
<accession>A0A4Q2TJU9</accession>
<dbReference type="AlphaFoldDB" id="A0A4Q2TJU9"/>
<reference evidence="1 2" key="1">
    <citation type="submission" date="2019-01" db="EMBL/GenBank/DDBJ databases">
        <authorList>
            <person name="Deng T."/>
        </authorList>
    </citation>
    <scope>NUCLEOTIDE SEQUENCE [LARGE SCALE GENOMIC DNA]</scope>
    <source>
        <strain evidence="1 2">F8825</strain>
    </source>
</reference>
<evidence type="ECO:0000313" key="2">
    <source>
        <dbReference type="Proteomes" id="UP000291088"/>
    </source>
</evidence>
<gene>
    <name evidence="1" type="ORF">EUU22_04015</name>
</gene>
<dbReference type="Proteomes" id="UP000291088">
    <property type="component" value="Unassembled WGS sequence"/>
</dbReference>
<sequence length="87" mass="10162">YFRIDNAMARFFDRVKQGEKKSGFPRVRPRHNFFTLCYPAMYIKIEKGIIRLPTGGKGKNKKYPDVYARLTEEAPEEFKTVAISRDG</sequence>
<proteinExistence type="predicted"/>